<reference evidence="2" key="1">
    <citation type="submission" date="2020-08" db="EMBL/GenBank/DDBJ databases">
        <title>Genome public.</title>
        <authorList>
            <person name="Liu C."/>
            <person name="Sun Q."/>
        </authorList>
    </citation>
    <scope>NUCLEOTIDE SEQUENCE</scope>
    <source>
        <strain evidence="2">BX12</strain>
    </source>
</reference>
<feature type="transmembrane region" description="Helical" evidence="1">
    <location>
        <begin position="114"/>
        <end position="134"/>
    </location>
</feature>
<proteinExistence type="predicted"/>
<feature type="transmembrane region" description="Helical" evidence="1">
    <location>
        <begin position="54"/>
        <end position="74"/>
    </location>
</feature>
<evidence type="ECO:0000256" key="1">
    <source>
        <dbReference type="SAM" id="Phobius"/>
    </source>
</evidence>
<protein>
    <submittedName>
        <fullName evidence="2">Uncharacterized protein</fullName>
    </submittedName>
</protein>
<dbReference type="Proteomes" id="UP000602647">
    <property type="component" value="Unassembled WGS sequence"/>
</dbReference>
<keyword evidence="3" id="KW-1185">Reference proteome</keyword>
<comment type="caution">
    <text evidence="2">The sequence shown here is derived from an EMBL/GenBank/DDBJ whole genome shotgun (WGS) entry which is preliminary data.</text>
</comment>
<gene>
    <name evidence="2" type="ORF">H9L42_13790</name>
</gene>
<keyword evidence="1" id="KW-0472">Membrane</keyword>
<name>A0A923SSZ8_9FIRM</name>
<organism evidence="2 3">
    <name type="scientific">Zhenpiania hominis</name>
    <dbReference type="NCBI Taxonomy" id="2763644"/>
    <lineage>
        <taxon>Bacteria</taxon>
        <taxon>Bacillati</taxon>
        <taxon>Bacillota</taxon>
        <taxon>Clostridia</taxon>
        <taxon>Peptostreptococcales</taxon>
        <taxon>Anaerovoracaceae</taxon>
        <taxon>Zhenpiania</taxon>
    </lineage>
</organism>
<dbReference type="AlphaFoldDB" id="A0A923SSZ8"/>
<keyword evidence="1" id="KW-1133">Transmembrane helix</keyword>
<evidence type="ECO:0000313" key="3">
    <source>
        <dbReference type="Proteomes" id="UP000602647"/>
    </source>
</evidence>
<accession>A0A923SSZ8</accession>
<evidence type="ECO:0000313" key="2">
    <source>
        <dbReference type="EMBL" id="MBC6680894.1"/>
    </source>
</evidence>
<sequence>MENKTVRITGSDVNCSYCGRQAKFYVDGDRENAYCSEECRQLHQKALRKIKKSLKWFFSGICASVLLLVAGAFFKTPSVSQYLAGSGMALLGITLILFPFCTPETYRKFGYVKSAGLGRLLGVLTAVFGVVILLRG</sequence>
<dbReference type="EMBL" id="JACRYT010000021">
    <property type="protein sequence ID" value="MBC6680894.1"/>
    <property type="molecule type" value="Genomic_DNA"/>
</dbReference>
<dbReference type="RefSeq" id="WP_187303990.1">
    <property type="nucleotide sequence ID" value="NZ_CBCTON010000016.1"/>
</dbReference>
<keyword evidence="1" id="KW-0812">Transmembrane</keyword>
<feature type="transmembrane region" description="Helical" evidence="1">
    <location>
        <begin position="80"/>
        <end position="102"/>
    </location>
</feature>